<evidence type="ECO:0000313" key="1">
    <source>
        <dbReference type="EMBL" id="CAK0840367.1"/>
    </source>
</evidence>
<reference evidence="1" key="1">
    <citation type="submission" date="2023-10" db="EMBL/GenBank/DDBJ databases">
        <authorList>
            <person name="Chen Y."/>
            <person name="Shah S."/>
            <person name="Dougan E. K."/>
            <person name="Thang M."/>
            <person name="Chan C."/>
        </authorList>
    </citation>
    <scope>NUCLEOTIDE SEQUENCE [LARGE SCALE GENOMIC DNA]</scope>
</reference>
<protein>
    <submittedName>
        <fullName evidence="1">Uncharacterized protein</fullName>
    </submittedName>
</protein>
<dbReference type="EMBL" id="CAUYUJ010014373">
    <property type="protein sequence ID" value="CAK0840367.1"/>
    <property type="molecule type" value="Genomic_DNA"/>
</dbReference>
<sequence>MIKFRLGVGEEFGLSGRPPRRSTGAVASALVVNGGPQVIECRGVPMDLFALADEVPVPDIPLCAIRQLPEQLAADAFAKAHGKDVRFAGNFRYGDFVEVRWPEHGIYVPRSSAAIVADARKRS</sequence>
<accession>A0ABN9T5N9</accession>
<comment type="caution">
    <text evidence="1">The sequence shown here is derived from an EMBL/GenBank/DDBJ whole genome shotgun (WGS) entry which is preliminary data.</text>
</comment>
<keyword evidence="2" id="KW-1185">Reference proteome</keyword>
<gene>
    <name evidence="1" type="ORF">PCOR1329_LOCUS35830</name>
</gene>
<evidence type="ECO:0000313" key="2">
    <source>
        <dbReference type="Proteomes" id="UP001189429"/>
    </source>
</evidence>
<dbReference type="Proteomes" id="UP001189429">
    <property type="component" value="Unassembled WGS sequence"/>
</dbReference>
<name>A0ABN9T5N9_9DINO</name>
<proteinExistence type="predicted"/>
<organism evidence="1 2">
    <name type="scientific">Prorocentrum cordatum</name>
    <dbReference type="NCBI Taxonomy" id="2364126"/>
    <lineage>
        <taxon>Eukaryota</taxon>
        <taxon>Sar</taxon>
        <taxon>Alveolata</taxon>
        <taxon>Dinophyceae</taxon>
        <taxon>Prorocentrales</taxon>
        <taxon>Prorocentraceae</taxon>
        <taxon>Prorocentrum</taxon>
    </lineage>
</organism>